<organism evidence="1 2">
    <name type="scientific">Irpex rosettiformis</name>
    <dbReference type="NCBI Taxonomy" id="378272"/>
    <lineage>
        <taxon>Eukaryota</taxon>
        <taxon>Fungi</taxon>
        <taxon>Dikarya</taxon>
        <taxon>Basidiomycota</taxon>
        <taxon>Agaricomycotina</taxon>
        <taxon>Agaricomycetes</taxon>
        <taxon>Polyporales</taxon>
        <taxon>Irpicaceae</taxon>
        <taxon>Irpex</taxon>
    </lineage>
</organism>
<comment type="caution">
    <text evidence="1">The sequence shown here is derived from an EMBL/GenBank/DDBJ whole genome shotgun (WGS) entry which is preliminary data.</text>
</comment>
<accession>A0ACB8TMC1</accession>
<name>A0ACB8TMC1_9APHY</name>
<evidence type="ECO:0000313" key="1">
    <source>
        <dbReference type="EMBL" id="KAI0083141.1"/>
    </source>
</evidence>
<dbReference type="EMBL" id="MU274989">
    <property type="protein sequence ID" value="KAI0083141.1"/>
    <property type="molecule type" value="Genomic_DNA"/>
</dbReference>
<gene>
    <name evidence="1" type="ORF">BDY19DRAFT_910816</name>
</gene>
<reference evidence="1" key="1">
    <citation type="journal article" date="2021" name="Environ. Microbiol.">
        <title>Gene family expansions and transcriptome signatures uncover fungal adaptations to wood decay.</title>
        <authorList>
            <person name="Hage H."/>
            <person name="Miyauchi S."/>
            <person name="Viragh M."/>
            <person name="Drula E."/>
            <person name="Min B."/>
            <person name="Chaduli D."/>
            <person name="Navarro D."/>
            <person name="Favel A."/>
            <person name="Norest M."/>
            <person name="Lesage-Meessen L."/>
            <person name="Balint B."/>
            <person name="Merenyi Z."/>
            <person name="de Eugenio L."/>
            <person name="Morin E."/>
            <person name="Martinez A.T."/>
            <person name="Baldrian P."/>
            <person name="Stursova M."/>
            <person name="Martinez M.J."/>
            <person name="Novotny C."/>
            <person name="Magnuson J.K."/>
            <person name="Spatafora J.W."/>
            <person name="Maurice S."/>
            <person name="Pangilinan J."/>
            <person name="Andreopoulos W."/>
            <person name="LaButti K."/>
            <person name="Hundley H."/>
            <person name="Na H."/>
            <person name="Kuo A."/>
            <person name="Barry K."/>
            <person name="Lipzen A."/>
            <person name="Henrissat B."/>
            <person name="Riley R."/>
            <person name="Ahrendt S."/>
            <person name="Nagy L.G."/>
            <person name="Grigoriev I.V."/>
            <person name="Martin F."/>
            <person name="Rosso M.N."/>
        </authorList>
    </citation>
    <scope>NUCLEOTIDE SEQUENCE</scope>
    <source>
        <strain evidence="1">CBS 384.51</strain>
    </source>
</reference>
<proteinExistence type="predicted"/>
<keyword evidence="2" id="KW-1185">Reference proteome</keyword>
<sequence>MPSATPSFQDKIVYRIWRHNDATGRQTPLPRSTRVMRRRVAVSPMCNSRLIASMYSPAMPWSVGRSGLEIDDDGQTSSSLLCKVTRPVQKFIAVVEAVRSCEKRESTHGRVTDGGRSIQMRLSRSGVRPFPSLPPHLAVVRQLHRGSFPRGRSMEESDLSESVALADMKTLGIFRTPVPQRWTKPHCCKAGAGIMERHGNDHRMRSGHTLSAKWIHMWRTIEACVRSHCKIGPPPLSDTNRDKHSPYSKSDHGQFPGGWFTSSGSQLEASLKTDK</sequence>
<protein>
    <submittedName>
        <fullName evidence="1">Uncharacterized protein</fullName>
    </submittedName>
</protein>
<dbReference type="Proteomes" id="UP001055072">
    <property type="component" value="Unassembled WGS sequence"/>
</dbReference>
<evidence type="ECO:0000313" key="2">
    <source>
        <dbReference type="Proteomes" id="UP001055072"/>
    </source>
</evidence>